<dbReference type="RefSeq" id="XP_016223886.1">
    <property type="nucleotide sequence ID" value="XM_016371593.1"/>
</dbReference>
<dbReference type="HOGENOM" id="CLU_2589767_0_0_1"/>
<name>A0A0D1ZC85_EXOME</name>
<protein>
    <submittedName>
        <fullName evidence="1">Uncharacterized protein</fullName>
    </submittedName>
</protein>
<dbReference type="GeneID" id="27324609"/>
<accession>A0A0D1ZC85</accession>
<dbReference type="EMBL" id="KN847523">
    <property type="protein sequence ID" value="KIV92312.1"/>
    <property type="molecule type" value="Genomic_DNA"/>
</dbReference>
<keyword evidence="2" id="KW-1185">Reference proteome</keyword>
<evidence type="ECO:0000313" key="2">
    <source>
        <dbReference type="Proteomes" id="UP000054302"/>
    </source>
</evidence>
<reference evidence="1 2" key="1">
    <citation type="submission" date="2015-01" db="EMBL/GenBank/DDBJ databases">
        <title>The Genome Sequence of Exophiala mesophila CBS40295.</title>
        <authorList>
            <consortium name="The Broad Institute Genomics Platform"/>
            <person name="Cuomo C."/>
            <person name="de Hoog S."/>
            <person name="Gorbushina A."/>
            <person name="Stielow B."/>
            <person name="Teixiera M."/>
            <person name="Abouelleil A."/>
            <person name="Chapman S.B."/>
            <person name="Priest M."/>
            <person name="Young S.K."/>
            <person name="Wortman J."/>
            <person name="Nusbaum C."/>
            <person name="Birren B."/>
        </authorList>
    </citation>
    <scope>NUCLEOTIDE SEQUENCE [LARGE SCALE GENOMIC DNA]</scope>
    <source>
        <strain evidence="1 2">CBS 40295</strain>
    </source>
</reference>
<evidence type="ECO:0000313" key="1">
    <source>
        <dbReference type="EMBL" id="KIV92312.1"/>
    </source>
</evidence>
<gene>
    <name evidence="1" type="ORF">PV10_06764</name>
</gene>
<dbReference type="AlphaFoldDB" id="A0A0D1ZC85"/>
<proteinExistence type="predicted"/>
<dbReference type="VEuPathDB" id="FungiDB:PV10_06764"/>
<dbReference type="Proteomes" id="UP000054302">
    <property type="component" value="Unassembled WGS sequence"/>
</dbReference>
<organism evidence="1 2">
    <name type="scientific">Exophiala mesophila</name>
    <name type="common">Black yeast-like fungus</name>
    <dbReference type="NCBI Taxonomy" id="212818"/>
    <lineage>
        <taxon>Eukaryota</taxon>
        <taxon>Fungi</taxon>
        <taxon>Dikarya</taxon>
        <taxon>Ascomycota</taxon>
        <taxon>Pezizomycotina</taxon>
        <taxon>Eurotiomycetes</taxon>
        <taxon>Chaetothyriomycetidae</taxon>
        <taxon>Chaetothyriales</taxon>
        <taxon>Herpotrichiellaceae</taxon>
        <taxon>Exophiala</taxon>
    </lineage>
</organism>
<sequence>MSSYACTQDYHDSTLIIQRYTALQSKPHSPRDNLGSESKSTNAAVAHAQANAAFKEDLSLLNKTLLSIVKGHCVSALLIL</sequence>